<reference evidence="5 6" key="1">
    <citation type="submission" date="2020-08" db="EMBL/GenBank/DDBJ databases">
        <authorList>
            <person name="Liu C."/>
            <person name="Sun Q."/>
        </authorList>
    </citation>
    <scope>NUCLEOTIDE SEQUENCE [LARGE SCALE GENOMIC DNA]</scope>
    <source>
        <strain evidence="5 6">NSJ-61</strain>
    </source>
</reference>
<dbReference type="GO" id="GO:0046872">
    <property type="term" value="F:metal ion binding"/>
    <property type="evidence" value="ECO:0007669"/>
    <property type="project" value="InterPro"/>
</dbReference>
<dbReference type="GO" id="GO:0004022">
    <property type="term" value="F:alcohol dehydrogenase (NAD+) activity"/>
    <property type="evidence" value="ECO:0007669"/>
    <property type="project" value="UniProtKB-ARBA"/>
</dbReference>
<dbReference type="KEGG" id="ehn:H9Q80_01220"/>
<dbReference type="Gene3D" id="1.20.1090.10">
    <property type="entry name" value="Dehydroquinate synthase-like - alpha domain"/>
    <property type="match status" value="1"/>
</dbReference>
<organism evidence="5 6">
    <name type="scientific">[Eubacterium] hominis</name>
    <dbReference type="NCBI Taxonomy" id="2764325"/>
    <lineage>
        <taxon>Bacteria</taxon>
        <taxon>Bacillati</taxon>
        <taxon>Bacillota</taxon>
        <taxon>Erysipelotrichia</taxon>
        <taxon>Erysipelotrichales</taxon>
        <taxon>Erysipelotrichaceae</taxon>
        <taxon>Amedibacillus</taxon>
    </lineage>
</organism>
<dbReference type="EMBL" id="CP060636">
    <property type="protein sequence ID" value="QNM12608.1"/>
    <property type="molecule type" value="Genomic_DNA"/>
</dbReference>
<feature type="domain" description="Fe-containing alcohol dehydrogenase-like C-terminal" evidence="4">
    <location>
        <begin position="186"/>
        <end position="363"/>
    </location>
</feature>
<dbReference type="InterPro" id="IPR039697">
    <property type="entry name" value="Alcohol_dehydrogenase_Fe"/>
</dbReference>
<name>A0A7G9GP76_9FIRM</name>
<sequence length="373" mass="42992">MIQHYKQTDIVIQDKSLYQLQDIVDKYAIQKALILISKTIQRSLYYQTALSSLDITYIEYNQIEKDPDDDMIMNALYTARKYQCDGVIAIGGGSVLDTGKAVSLMYDQKQHILNFIHDKSYDIEKTIPLICIPTTIGTGSEISKNIVVKNHRTGRKHRIIEKAARADFMMIDCEFMKSLTVDMVLYGSMDILAHAIEAYTNKKSMTMPDEFIDECALTSIQLVTKHLKPALFGELHDRMQLQLASLYAGIAMENDLHANHILAGCIHEMFPQLHHGMCVGMLLPYIMQYNASTCKSRYDQINDRIQMDCINWIIQIQQQFHYPQLSDYIHTLEDADRLIEMMIQKNISINPISISPQQIKQMIYQACYIKRQE</sequence>
<dbReference type="FunFam" id="3.40.50.1970:FF:000003">
    <property type="entry name" value="Alcohol dehydrogenase, iron-containing"/>
    <property type="match status" value="1"/>
</dbReference>
<evidence type="ECO:0000313" key="5">
    <source>
        <dbReference type="EMBL" id="QNM12608.1"/>
    </source>
</evidence>
<accession>A0A7G9GP76</accession>
<dbReference type="RefSeq" id="WP_117454253.1">
    <property type="nucleotide sequence ID" value="NZ_CP060636.1"/>
</dbReference>
<gene>
    <name evidence="5" type="ORF">H9Q80_01220</name>
</gene>
<evidence type="ECO:0000259" key="4">
    <source>
        <dbReference type="Pfam" id="PF25137"/>
    </source>
</evidence>
<dbReference type="SUPFAM" id="SSF56796">
    <property type="entry name" value="Dehydroquinate synthase-like"/>
    <property type="match status" value="1"/>
</dbReference>
<evidence type="ECO:0000256" key="2">
    <source>
        <dbReference type="ARBA" id="ARBA00023002"/>
    </source>
</evidence>
<dbReference type="InterPro" id="IPR056798">
    <property type="entry name" value="ADH_Fe_C"/>
</dbReference>
<dbReference type="CDD" id="cd08551">
    <property type="entry name" value="Fe-ADH"/>
    <property type="match status" value="1"/>
</dbReference>
<dbReference type="Gene3D" id="3.40.50.1970">
    <property type="match status" value="1"/>
</dbReference>
<evidence type="ECO:0000259" key="3">
    <source>
        <dbReference type="Pfam" id="PF00465"/>
    </source>
</evidence>
<dbReference type="Proteomes" id="UP000515856">
    <property type="component" value="Chromosome"/>
</dbReference>
<evidence type="ECO:0000256" key="1">
    <source>
        <dbReference type="ARBA" id="ARBA00007358"/>
    </source>
</evidence>
<protein>
    <submittedName>
        <fullName evidence="5">Iron-containing alcohol dehydrogenase</fullName>
    </submittedName>
</protein>
<evidence type="ECO:0000313" key="6">
    <source>
        <dbReference type="Proteomes" id="UP000515856"/>
    </source>
</evidence>
<feature type="domain" description="Alcohol dehydrogenase iron-type/glycerol dehydrogenase GldA" evidence="3">
    <location>
        <begin position="8"/>
        <end position="172"/>
    </location>
</feature>
<dbReference type="Pfam" id="PF25137">
    <property type="entry name" value="ADH_Fe_C"/>
    <property type="match status" value="1"/>
</dbReference>
<dbReference type="PANTHER" id="PTHR11496">
    <property type="entry name" value="ALCOHOL DEHYDROGENASE"/>
    <property type="match status" value="1"/>
</dbReference>
<keyword evidence="2" id="KW-0560">Oxidoreductase</keyword>
<dbReference type="InterPro" id="IPR001670">
    <property type="entry name" value="ADH_Fe/GldA"/>
</dbReference>
<dbReference type="AlphaFoldDB" id="A0A7G9GP76"/>
<comment type="similarity">
    <text evidence="1">Belongs to the iron-containing alcohol dehydrogenase family.</text>
</comment>
<dbReference type="PANTHER" id="PTHR11496:SF102">
    <property type="entry name" value="ALCOHOL DEHYDROGENASE 4"/>
    <property type="match status" value="1"/>
</dbReference>
<proteinExistence type="inferred from homology"/>
<keyword evidence="6" id="KW-1185">Reference proteome</keyword>
<dbReference type="Pfam" id="PF00465">
    <property type="entry name" value="Fe-ADH"/>
    <property type="match status" value="1"/>
</dbReference>